<organism evidence="4 5">
    <name type="scientific">Butyrivibrio proteoclasticus</name>
    <dbReference type="NCBI Taxonomy" id="43305"/>
    <lineage>
        <taxon>Bacteria</taxon>
        <taxon>Bacillati</taxon>
        <taxon>Bacillota</taxon>
        <taxon>Clostridia</taxon>
        <taxon>Lachnospirales</taxon>
        <taxon>Lachnospiraceae</taxon>
        <taxon>Butyrivibrio</taxon>
    </lineage>
</organism>
<dbReference type="Pfam" id="PF01841">
    <property type="entry name" value="Transglut_core"/>
    <property type="match status" value="1"/>
</dbReference>
<evidence type="ECO:0000313" key="5">
    <source>
        <dbReference type="Proteomes" id="UP000182624"/>
    </source>
</evidence>
<sequence length="465" mass="53090">MKKIISAILYAILAVVLLACSVIVLYAVNPSFKKFLDDHVDKLPKPVAEIVESTTERSTEITPIDGDTEIVETAEDDNVDLDEYGHHVLDFDRDWDTDGLDDEYVEEQHEVDYDDSVFPEGSDEFVNDKADANELEPETVTVEDEDQANEIVRSTDKGETGDDLSFDNVYYPYYNMLNDRGKSLYNQVYANANALNTEFAPVLEDTSHSELYNAVISVIFDHPEIFWLDTSVYTEFDYQGNIIKVNLHFYDALGDIKSAQSKFYTAADELLEGAKGLSTDYDKELYIHDLLIDKLTYREGPLDQTAYSAIAEDYTVCAGYAKAMQYLMQQLEIPTYFCLGWGGSFFGGGLHGWDIVQLDSDFYNVDCTWDDQNPEVYDYFNVTDSENYWHGRLWNSKYLPDCNGTKYAFEGNGNTTFERTSDRNLDNTSNSEENYNDNQSETQQYEFTGSDGNVELDEYGHHKLQ</sequence>
<dbReference type="SUPFAM" id="SSF54001">
    <property type="entry name" value="Cysteine proteinases"/>
    <property type="match status" value="1"/>
</dbReference>
<keyword evidence="2" id="KW-1133">Transmembrane helix</keyword>
<dbReference type="InterPro" id="IPR038765">
    <property type="entry name" value="Papain-like_cys_pep_sf"/>
</dbReference>
<dbReference type="AlphaFoldDB" id="A0A1I5WE57"/>
<dbReference type="EMBL" id="FOXO01000022">
    <property type="protein sequence ID" value="SFQ18022.1"/>
    <property type="molecule type" value="Genomic_DNA"/>
</dbReference>
<feature type="compositionally biased region" description="Polar residues" evidence="1">
    <location>
        <begin position="426"/>
        <end position="441"/>
    </location>
</feature>
<evidence type="ECO:0000256" key="1">
    <source>
        <dbReference type="SAM" id="MobiDB-lite"/>
    </source>
</evidence>
<feature type="region of interest" description="Disordered" evidence="1">
    <location>
        <begin position="418"/>
        <end position="441"/>
    </location>
</feature>
<proteinExistence type="predicted"/>
<keyword evidence="2" id="KW-0472">Membrane</keyword>
<evidence type="ECO:0000259" key="3">
    <source>
        <dbReference type="Pfam" id="PF01841"/>
    </source>
</evidence>
<dbReference type="Proteomes" id="UP000182624">
    <property type="component" value="Unassembled WGS sequence"/>
</dbReference>
<evidence type="ECO:0000256" key="2">
    <source>
        <dbReference type="SAM" id="Phobius"/>
    </source>
</evidence>
<evidence type="ECO:0000313" key="4">
    <source>
        <dbReference type="EMBL" id="SFQ18022.1"/>
    </source>
</evidence>
<feature type="domain" description="Transglutaminase-like" evidence="3">
    <location>
        <begin position="275"/>
        <end position="366"/>
    </location>
</feature>
<keyword evidence="2" id="KW-0812">Transmembrane</keyword>
<dbReference type="OrthoDB" id="9788327at2"/>
<dbReference type="PROSITE" id="PS51257">
    <property type="entry name" value="PROKAR_LIPOPROTEIN"/>
    <property type="match status" value="1"/>
</dbReference>
<dbReference type="RefSeq" id="WP_074889834.1">
    <property type="nucleotide sequence ID" value="NZ_FOXO01000022.1"/>
</dbReference>
<accession>A0A1I5WE57</accession>
<dbReference type="InterPro" id="IPR002931">
    <property type="entry name" value="Transglutaminase-like"/>
</dbReference>
<dbReference type="Gene3D" id="3.10.620.30">
    <property type="match status" value="1"/>
</dbReference>
<keyword evidence="5" id="KW-1185">Reference proteome</keyword>
<gene>
    <name evidence="4" type="ORF">SAMN04487928_1224</name>
</gene>
<protein>
    <recommendedName>
        <fullName evidence="3">Transglutaminase-like domain-containing protein</fullName>
    </recommendedName>
</protein>
<reference evidence="5" key="1">
    <citation type="submission" date="2016-10" db="EMBL/GenBank/DDBJ databases">
        <authorList>
            <person name="Varghese N."/>
            <person name="Submissions S."/>
        </authorList>
    </citation>
    <scope>NUCLEOTIDE SEQUENCE [LARGE SCALE GENOMIC DNA]</scope>
    <source>
        <strain evidence="5">P18</strain>
    </source>
</reference>
<feature type="transmembrane region" description="Helical" evidence="2">
    <location>
        <begin position="7"/>
        <end position="28"/>
    </location>
</feature>
<name>A0A1I5WE57_9FIRM</name>